<dbReference type="InterPro" id="IPR036010">
    <property type="entry name" value="2Fe-2S_ferredoxin-like_sf"/>
</dbReference>
<dbReference type="Pfam" id="PF00111">
    <property type="entry name" value="Fer2"/>
    <property type="match status" value="1"/>
</dbReference>
<dbReference type="GO" id="GO:0051537">
    <property type="term" value="F:2 iron, 2 sulfur cluster binding"/>
    <property type="evidence" value="ECO:0007669"/>
    <property type="project" value="UniProtKB-KW"/>
</dbReference>
<keyword evidence="4" id="KW-0479">Metal-binding</keyword>
<dbReference type="CDD" id="cd00207">
    <property type="entry name" value="fer2"/>
    <property type="match status" value="1"/>
</dbReference>
<evidence type="ECO:0000259" key="10">
    <source>
        <dbReference type="PROSITE" id="PS51085"/>
    </source>
</evidence>
<keyword evidence="7" id="KW-0408">Iron</keyword>
<dbReference type="InterPro" id="IPR005804">
    <property type="entry name" value="FA_desaturase_dom"/>
</dbReference>
<keyword evidence="2" id="KW-0285">Flavoprotein</keyword>
<sequence>MSADTPVLNEAEARAVRRGVPDPGIALPGVAWPTVALWVGTFALWVGTMATALTDRVSLLVAVPLLAAVTFLMFTVLHEATHHAAGRSSRINETLGRLSIPFVVFFASFPMIRYIHIEHHRNTNEDIRTDPDAWTSHGSWWQLPFRWATIDAWYVRFYVPRMAGRPTAERREVVAGLLFGVALVVGAALTGNLVNFLLLVVLPQRIGLTVLAWWFDWLPHHGLAHTQRENRYLATRVRVGAEWAMTPVLLYQNYHLVHHLHPSIPFYRYVRAWKNNEEAYLAEGVPIATAWGRELSVSEYRAWRNVGDRWATTGAEEPGSRDHEFRTLTVAEVRPLTDDSGAICLDVPDEHRAAFAFVPGQHVVVRAEVDGREVRRTYSVCSAAGSDLLRIAVRRLDGGAFSTFATTELKAGDSLDVAPPAGRFTLAPAPEDSGHYAAVAAGSGITPVLAMLGSALLASDDVTATLVYANGTRAGTMFADEIAMLARQAEGRLKVVHVLSREDAPAAAATTGEATAVSHERFVGGRLTPGLLTDLVGDRLARADAWFVCGPQGVVDLVGEALAGGGVAADRLHHELFFVETDDAAAALAVESELALTIDGVETNVVTDRDETVLEAALRARLDPPYACAGGACGTCRALVTRGSVAMDTDHALTPEDREAGYVLTCQARPTTSRVGLDYDA</sequence>
<feature type="transmembrane region" description="Helical" evidence="9">
    <location>
        <begin position="173"/>
        <end position="190"/>
    </location>
</feature>
<dbReference type="EMBL" id="ACLF03000006">
    <property type="protein sequence ID" value="EFQ82921.1"/>
    <property type="molecule type" value="Genomic_DNA"/>
</dbReference>
<feature type="transmembrane region" description="Helical" evidence="9">
    <location>
        <begin position="57"/>
        <end position="78"/>
    </location>
</feature>
<dbReference type="PRINTS" id="PR00406">
    <property type="entry name" value="CYTB5RDTASE"/>
</dbReference>
<dbReference type="Gene3D" id="3.40.50.80">
    <property type="entry name" value="Nucleotide-binding domain of ferredoxin-NADP reductase (FNR) module"/>
    <property type="match status" value="1"/>
</dbReference>
<dbReference type="GO" id="GO:0050660">
    <property type="term" value="F:flavin adenine dinucleotide binding"/>
    <property type="evidence" value="ECO:0007669"/>
    <property type="project" value="TreeGrafter"/>
</dbReference>
<dbReference type="PANTHER" id="PTHR47354">
    <property type="entry name" value="NADH OXIDOREDUCTASE HCR"/>
    <property type="match status" value="1"/>
</dbReference>
<evidence type="ECO:0000313" key="12">
    <source>
        <dbReference type="EMBL" id="EFQ82921.1"/>
    </source>
</evidence>
<dbReference type="InterPro" id="IPR001041">
    <property type="entry name" value="2Fe-2S_ferredoxin-type"/>
</dbReference>
<evidence type="ECO:0000256" key="5">
    <source>
        <dbReference type="ARBA" id="ARBA00022827"/>
    </source>
</evidence>
<dbReference type="HOGENOM" id="CLU_003827_14_0_11"/>
<dbReference type="STRING" id="585531.HMPREF0063_12130"/>
<dbReference type="eggNOG" id="COG1018">
    <property type="taxonomic scope" value="Bacteria"/>
</dbReference>
<dbReference type="InterPro" id="IPR006058">
    <property type="entry name" value="2Fe2S_fd_BS"/>
</dbReference>
<accession>E2SCG8</accession>
<evidence type="ECO:0000256" key="4">
    <source>
        <dbReference type="ARBA" id="ARBA00022723"/>
    </source>
</evidence>
<dbReference type="CDD" id="cd06214">
    <property type="entry name" value="PA_degradation_oxidoreductase_like"/>
    <property type="match status" value="1"/>
</dbReference>
<keyword evidence="3" id="KW-0001">2Fe-2S</keyword>
<keyword evidence="8" id="KW-0411">Iron-sulfur</keyword>
<keyword evidence="13" id="KW-1185">Reference proteome</keyword>
<name>E2SCG8_9ACTN</name>
<dbReference type="InterPro" id="IPR001433">
    <property type="entry name" value="OxRdtase_FAD/NAD-bd"/>
</dbReference>
<protein>
    <submittedName>
        <fullName evidence="12">2Fe-2S iron-sulfur cluster binding domain protein</fullName>
    </submittedName>
</protein>
<dbReference type="GO" id="GO:0046872">
    <property type="term" value="F:metal ion binding"/>
    <property type="evidence" value="ECO:0007669"/>
    <property type="project" value="UniProtKB-KW"/>
</dbReference>
<dbReference type="Gene3D" id="3.10.20.30">
    <property type="match status" value="1"/>
</dbReference>
<feature type="domain" description="FAD-binding FR-type" evidence="11">
    <location>
        <begin position="323"/>
        <end position="427"/>
    </location>
</feature>
<evidence type="ECO:0000256" key="7">
    <source>
        <dbReference type="ARBA" id="ARBA00023004"/>
    </source>
</evidence>
<organism evidence="12 13">
    <name type="scientific">Aeromicrobium marinum DSM 15272</name>
    <dbReference type="NCBI Taxonomy" id="585531"/>
    <lineage>
        <taxon>Bacteria</taxon>
        <taxon>Bacillati</taxon>
        <taxon>Actinomycetota</taxon>
        <taxon>Actinomycetes</taxon>
        <taxon>Propionibacteriales</taxon>
        <taxon>Nocardioidaceae</taxon>
        <taxon>Aeromicrobium</taxon>
    </lineage>
</organism>
<dbReference type="InterPro" id="IPR017938">
    <property type="entry name" value="Riboflavin_synthase-like_b-brl"/>
</dbReference>
<dbReference type="InterPro" id="IPR050415">
    <property type="entry name" value="MRET"/>
</dbReference>
<evidence type="ECO:0000313" key="13">
    <source>
        <dbReference type="Proteomes" id="UP000003111"/>
    </source>
</evidence>
<feature type="transmembrane region" description="Helical" evidence="9">
    <location>
        <begin position="98"/>
        <end position="115"/>
    </location>
</feature>
<gene>
    <name evidence="12" type="ORF">HMPREF0063_12130</name>
</gene>
<dbReference type="InterPro" id="IPR039261">
    <property type="entry name" value="FNR_nucleotide-bd"/>
</dbReference>
<keyword evidence="9" id="KW-0472">Membrane</keyword>
<dbReference type="PROSITE" id="PS51085">
    <property type="entry name" value="2FE2S_FER_2"/>
    <property type="match status" value="1"/>
</dbReference>
<dbReference type="SUPFAM" id="SSF63380">
    <property type="entry name" value="Riboflavin synthase domain-like"/>
    <property type="match status" value="1"/>
</dbReference>
<dbReference type="SUPFAM" id="SSF52343">
    <property type="entry name" value="Ferredoxin reductase-like, C-terminal NADP-linked domain"/>
    <property type="match status" value="1"/>
</dbReference>
<dbReference type="AlphaFoldDB" id="E2SCG8"/>
<dbReference type="SUPFAM" id="SSF54292">
    <property type="entry name" value="2Fe-2S ferredoxin-like"/>
    <property type="match status" value="1"/>
</dbReference>
<dbReference type="GO" id="GO:0006629">
    <property type="term" value="P:lipid metabolic process"/>
    <property type="evidence" value="ECO:0007669"/>
    <property type="project" value="InterPro"/>
</dbReference>
<evidence type="ECO:0000259" key="11">
    <source>
        <dbReference type="PROSITE" id="PS51384"/>
    </source>
</evidence>
<dbReference type="eggNOG" id="COG3239">
    <property type="taxonomic scope" value="Bacteria"/>
</dbReference>
<keyword evidence="5" id="KW-0274">FAD</keyword>
<dbReference type="InterPro" id="IPR017927">
    <property type="entry name" value="FAD-bd_FR_type"/>
</dbReference>
<dbReference type="OrthoDB" id="9796486at2"/>
<dbReference type="PANTHER" id="PTHR47354:SF8">
    <property type="entry name" value="1,2-PHENYLACETYL-COA EPOXIDASE, SUBUNIT E"/>
    <property type="match status" value="1"/>
</dbReference>
<keyword evidence="9" id="KW-1133">Transmembrane helix</keyword>
<dbReference type="Proteomes" id="UP000003111">
    <property type="component" value="Unassembled WGS sequence"/>
</dbReference>
<evidence type="ECO:0000256" key="3">
    <source>
        <dbReference type="ARBA" id="ARBA00022714"/>
    </source>
</evidence>
<dbReference type="RefSeq" id="WP_007077222.1">
    <property type="nucleotide sequence ID" value="NZ_CM001024.1"/>
</dbReference>
<comment type="cofactor">
    <cofactor evidence="1">
        <name>FAD</name>
        <dbReference type="ChEBI" id="CHEBI:57692"/>
    </cofactor>
</comment>
<evidence type="ECO:0000256" key="1">
    <source>
        <dbReference type="ARBA" id="ARBA00001974"/>
    </source>
</evidence>
<dbReference type="Pfam" id="PF00970">
    <property type="entry name" value="FAD_binding_6"/>
    <property type="match status" value="1"/>
</dbReference>
<feature type="domain" description="2Fe-2S ferredoxin-type" evidence="10">
    <location>
        <begin position="592"/>
        <end position="681"/>
    </location>
</feature>
<dbReference type="Pfam" id="PF00487">
    <property type="entry name" value="FA_desaturase"/>
    <property type="match status" value="1"/>
</dbReference>
<reference evidence="12" key="1">
    <citation type="submission" date="2010-08" db="EMBL/GenBank/DDBJ databases">
        <authorList>
            <person name="Muzny D."/>
            <person name="Qin X."/>
            <person name="Buhay C."/>
            <person name="Dugan-Rocha S."/>
            <person name="Ding Y."/>
            <person name="Chen G."/>
            <person name="Hawes A."/>
            <person name="Holder M."/>
            <person name="Jhangiani S."/>
            <person name="Johnson A."/>
            <person name="Khan Z."/>
            <person name="Li Z."/>
            <person name="Liu W."/>
            <person name="Liu X."/>
            <person name="Perez L."/>
            <person name="Shen H."/>
            <person name="Wang Q."/>
            <person name="Watt J."/>
            <person name="Xi L."/>
            <person name="Xin Y."/>
            <person name="Zhou J."/>
            <person name="Deng J."/>
            <person name="Jiang H."/>
            <person name="Liu Y."/>
            <person name="Qu J."/>
            <person name="Song X.-Z."/>
            <person name="Zhang L."/>
            <person name="Villasana D."/>
            <person name="Johnson A."/>
            <person name="Liu J."/>
            <person name="Liyanage D."/>
            <person name="Lorensuhewa L."/>
            <person name="Robinson T."/>
            <person name="Song A."/>
            <person name="Song B.-B."/>
            <person name="Dinh H."/>
            <person name="Thornton R."/>
            <person name="Coyle M."/>
            <person name="Francisco L."/>
            <person name="Jackson L."/>
            <person name="Javaid M."/>
            <person name="Korchina V."/>
            <person name="Kovar C."/>
            <person name="Mata R."/>
            <person name="Mathew T."/>
            <person name="Ngo R."/>
            <person name="Nguyen L."/>
            <person name="Nguyen N."/>
            <person name="Okwuonu G."/>
            <person name="Ongeri F."/>
            <person name="Pham C."/>
            <person name="Simmons D."/>
            <person name="Wilczek-Boney K."/>
            <person name="Hale W."/>
            <person name="Jakkamsetti A."/>
            <person name="Pham P."/>
            <person name="Ruth R."/>
            <person name="San Lucas F."/>
            <person name="Warren J."/>
            <person name="Zhang J."/>
            <person name="Zhao Z."/>
            <person name="Zhou C."/>
            <person name="Zhu D."/>
            <person name="Lee S."/>
            <person name="Bess C."/>
            <person name="Blankenburg K."/>
            <person name="Forbes L."/>
            <person name="Fu Q."/>
            <person name="Gubbala S."/>
            <person name="Hirani K."/>
            <person name="Jayaseelan J.C."/>
            <person name="Lara F."/>
            <person name="Munidasa M."/>
            <person name="Palculict T."/>
            <person name="Patil S."/>
            <person name="Pu L.-L."/>
            <person name="Saada N."/>
            <person name="Tang L."/>
            <person name="Weissenberger G."/>
            <person name="Zhu Y."/>
            <person name="Hemphill L."/>
            <person name="Shang Y."/>
            <person name="Youmans B."/>
            <person name="Ayvaz T."/>
            <person name="Ross M."/>
            <person name="Santibanez J."/>
            <person name="Aqrawi P."/>
            <person name="Gross S."/>
            <person name="Joshi V."/>
            <person name="Fowler G."/>
            <person name="Nazareth L."/>
            <person name="Reid J."/>
            <person name="Worley K."/>
            <person name="Petrosino J."/>
            <person name="Highlander S."/>
            <person name="Gibbs R."/>
        </authorList>
    </citation>
    <scope>NUCLEOTIDE SEQUENCE [LARGE SCALE GENOMIC DNA]</scope>
    <source>
        <strain evidence="12">DSM 15272</strain>
    </source>
</reference>
<proteinExistence type="predicted"/>
<evidence type="ECO:0000256" key="8">
    <source>
        <dbReference type="ARBA" id="ARBA00023014"/>
    </source>
</evidence>
<evidence type="ECO:0000256" key="9">
    <source>
        <dbReference type="SAM" id="Phobius"/>
    </source>
</evidence>
<dbReference type="GO" id="GO:0016491">
    <property type="term" value="F:oxidoreductase activity"/>
    <property type="evidence" value="ECO:0007669"/>
    <property type="project" value="UniProtKB-KW"/>
</dbReference>
<keyword evidence="9" id="KW-0812">Transmembrane</keyword>
<dbReference type="Pfam" id="PF00175">
    <property type="entry name" value="NAD_binding_1"/>
    <property type="match status" value="1"/>
</dbReference>
<dbReference type="PROSITE" id="PS51384">
    <property type="entry name" value="FAD_FR"/>
    <property type="match status" value="1"/>
</dbReference>
<dbReference type="InterPro" id="IPR008333">
    <property type="entry name" value="Cbr1-like_FAD-bd_dom"/>
</dbReference>
<evidence type="ECO:0000256" key="2">
    <source>
        <dbReference type="ARBA" id="ARBA00022630"/>
    </source>
</evidence>
<dbReference type="InterPro" id="IPR012675">
    <property type="entry name" value="Beta-grasp_dom_sf"/>
</dbReference>
<dbReference type="Gene3D" id="2.40.30.10">
    <property type="entry name" value="Translation factors"/>
    <property type="match status" value="1"/>
</dbReference>
<comment type="caution">
    <text evidence="12">The sequence shown here is derived from an EMBL/GenBank/DDBJ whole genome shotgun (WGS) entry which is preliminary data.</text>
</comment>
<evidence type="ECO:0000256" key="6">
    <source>
        <dbReference type="ARBA" id="ARBA00023002"/>
    </source>
</evidence>
<keyword evidence="6" id="KW-0560">Oxidoreductase</keyword>
<feature type="transmembrane region" description="Helical" evidence="9">
    <location>
        <begin position="25"/>
        <end position="45"/>
    </location>
</feature>
<dbReference type="PROSITE" id="PS00197">
    <property type="entry name" value="2FE2S_FER_1"/>
    <property type="match status" value="1"/>
</dbReference>